<dbReference type="InterPro" id="IPR029063">
    <property type="entry name" value="SAM-dependent_MTases_sf"/>
</dbReference>
<dbReference type="PANTHER" id="PTHR43861">
    <property type="entry name" value="TRANS-ACONITATE 2-METHYLTRANSFERASE-RELATED"/>
    <property type="match status" value="1"/>
</dbReference>
<dbReference type="GO" id="GO:0016740">
    <property type="term" value="F:transferase activity"/>
    <property type="evidence" value="ECO:0007669"/>
    <property type="project" value="UniProtKB-KW"/>
</dbReference>
<evidence type="ECO:0000313" key="3">
    <source>
        <dbReference type="EMBL" id="PIE35126.1"/>
    </source>
</evidence>
<accession>A0A2G6KHI0</accession>
<comment type="caution">
    <text evidence="3">The sequence shown here is derived from an EMBL/GenBank/DDBJ whole genome shotgun (WGS) entry which is preliminary data.</text>
</comment>
<reference evidence="3 4" key="1">
    <citation type="submission" date="2017-10" db="EMBL/GenBank/DDBJ databases">
        <title>Novel microbial diversity and functional potential in the marine mammal oral microbiome.</title>
        <authorList>
            <person name="Dudek N.K."/>
            <person name="Sun C.L."/>
            <person name="Burstein D."/>
            <person name="Kantor R.S."/>
            <person name="Aliaga Goltsman D.S."/>
            <person name="Bik E.M."/>
            <person name="Thomas B.C."/>
            <person name="Banfield J.F."/>
            <person name="Relman D.A."/>
        </authorList>
    </citation>
    <scope>NUCLEOTIDE SEQUENCE [LARGE SCALE GENOMIC DNA]</scope>
    <source>
        <strain evidence="3">DOLJORAL78_47_16</strain>
    </source>
</reference>
<gene>
    <name evidence="3" type="ORF">CSA56_05450</name>
</gene>
<dbReference type="InterPro" id="IPR041698">
    <property type="entry name" value="Methyltransf_25"/>
</dbReference>
<sequence length="244" mass="28238">MEIFTYPAIYDTAFQFRSAEDTVDFIEECVRMYTHIPVRSILDVACGTGHYTLEFARRGYRIQGVDMNDDICQYARQKATDESLDVDILCADMVDFSLPRPCDLAVNFFDSLTYLTDRRQVSRHFLAVADALVSGGLYVLEIGVIDDFENHNLEEVWTERRRDFAVTATYFRDGAIDPECGTFIERCAFRSTCREHHSYLVLKQKKLALYFYEFAELIDHVGCFTPLVYFDDFASEAFLPEDAR</sequence>
<keyword evidence="1" id="KW-0808">Transferase</keyword>
<evidence type="ECO:0000259" key="2">
    <source>
        <dbReference type="Pfam" id="PF13649"/>
    </source>
</evidence>
<evidence type="ECO:0000256" key="1">
    <source>
        <dbReference type="ARBA" id="ARBA00022679"/>
    </source>
</evidence>
<organism evidence="3 4">
    <name type="scientific">candidate division KSB3 bacterium</name>
    <dbReference type="NCBI Taxonomy" id="2044937"/>
    <lineage>
        <taxon>Bacteria</taxon>
        <taxon>candidate division KSB3</taxon>
    </lineage>
</organism>
<feature type="domain" description="Methyltransferase" evidence="2">
    <location>
        <begin position="41"/>
        <end position="136"/>
    </location>
</feature>
<dbReference type="Pfam" id="PF13649">
    <property type="entry name" value="Methyltransf_25"/>
    <property type="match status" value="1"/>
</dbReference>
<evidence type="ECO:0000313" key="4">
    <source>
        <dbReference type="Proteomes" id="UP000230821"/>
    </source>
</evidence>
<dbReference type="Gene3D" id="3.40.50.150">
    <property type="entry name" value="Vaccinia Virus protein VP39"/>
    <property type="match status" value="1"/>
</dbReference>
<dbReference type="CDD" id="cd02440">
    <property type="entry name" value="AdoMet_MTases"/>
    <property type="match status" value="1"/>
</dbReference>
<dbReference type="Proteomes" id="UP000230821">
    <property type="component" value="Unassembled WGS sequence"/>
</dbReference>
<proteinExistence type="predicted"/>
<name>A0A2G6KHI0_9BACT</name>
<dbReference type="Gene3D" id="2.20.25.110">
    <property type="entry name" value="S-adenosyl-L-methionine-dependent methyltransferases"/>
    <property type="match status" value="1"/>
</dbReference>
<dbReference type="SUPFAM" id="SSF53335">
    <property type="entry name" value="S-adenosyl-L-methionine-dependent methyltransferases"/>
    <property type="match status" value="1"/>
</dbReference>
<dbReference type="EMBL" id="PDSK01000061">
    <property type="protein sequence ID" value="PIE35126.1"/>
    <property type="molecule type" value="Genomic_DNA"/>
</dbReference>
<feature type="non-terminal residue" evidence="3">
    <location>
        <position position="244"/>
    </location>
</feature>
<protein>
    <recommendedName>
        <fullName evidence="2">Methyltransferase domain-containing protein</fullName>
    </recommendedName>
</protein>
<dbReference type="AlphaFoldDB" id="A0A2G6KHI0"/>